<sequence>MAIADINITPLGKETTSMSDEVADVHKLLEDYKDKVKFQLTPTSTILEGDVNDLYQIIQKLHEESFNQDTKRVAVNIRIDDRRDAEEDMNEKVQEVEEKVENK</sequence>
<proteinExistence type="inferred from homology"/>
<dbReference type="PANTHER" id="PTHR33777">
    <property type="entry name" value="UPF0045 PROTEIN ECM15"/>
    <property type="match status" value="1"/>
</dbReference>
<keyword evidence="5" id="KW-1185">Reference proteome</keyword>
<reference evidence="5" key="1">
    <citation type="journal article" date="2019" name="Int. J. Syst. Evol. Microbiol.">
        <title>The Global Catalogue of Microorganisms (GCM) 10K type strain sequencing project: providing services to taxonomists for standard genome sequencing and annotation.</title>
        <authorList>
            <consortium name="The Broad Institute Genomics Platform"/>
            <consortium name="The Broad Institute Genome Sequencing Center for Infectious Disease"/>
            <person name="Wu L."/>
            <person name="Ma J."/>
        </authorList>
    </citation>
    <scope>NUCLEOTIDE SEQUENCE [LARGE SCALE GENOMIC DNA]</scope>
    <source>
        <strain evidence="5">CECT 7184</strain>
    </source>
</reference>
<evidence type="ECO:0000256" key="2">
    <source>
        <dbReference type="SAM" id="MobiDB-lite"/>
    </source>
</evidence>
<dbReference type="InterPro" id="IPR051614">
    <property type="entry name" value="UPF0045_domain"/>
</dbReference>
<accession>A0ABW0YTE9</accession>
<dbReference type="InterPro" id="IPR002767">
    <property type="entry name" value="Thiamine_BP"/>
</dbReference>
<dbReference type="NCBIfam" id="TIGR00106">
    <property type="entry name" value="MTH1187 family thiamine-binding protein"/>
    <property type="match status" value="1"/>
</dbReference>
<evidence type="ECO:0000313" key="5">
    <source>
        <dbReference type="Proteomes" id="UP001596142"/>
    </source>
</evidence>
<dbReference type="InterPro" id="IPR029756">
    <property type="entry name" value="MTH1187/YkoF-like"/>
</dbReference>
<gene>
    <name evidence="4" type="ORF">ACFPU1_11230</name>
</gene>
<evidence type="ECO:0000313" key="4">
    <source>
        <dbReference type="EMBL" id="MFC5713359.1"/>
    </source>
</evidence>
<dbReference type="Gene3D" id="3.30.70.930">
    <property type="match status" value="1"/>
</dbReference>
<dbReference type="Pfam" id="PF01910">
    <property type="entry name" value="Thiamine_BP"/>
    <property type="match status" value="1"/>
</dbReference>
<dbReference type="SUPFAM" id="SSF89957">
    <property type="entry name" value="MTH1187/YkoF-like"/>
    <property type="match status" value="1"/>
</dbReference>
<dbReference type="PANTHER" id="PTHR33777:SF1">
    <property type="entry name" value="UPF0045 PROTEIN ECM15"/>
    <property type="match status" value="1"/>
</dbReference>
<feature type="domain" description="Thiamine-binding protein" evidence="3">
    <location>
        <begin position="4"/>
        <end position="97"/>
    </location>
</feature>
<protein>
    <submittedName>
        <fullName evidence="4">MTH1187 family thiamine-binding protein</fullName>
    </submittedName>
</protein>
<comment type="similarity">
    <text evidence="1">Belongs to the UPF0045 family.</text>
</comment>
<feature type="region of interest" description="Disordered" evidence="2">
    <location>
        <begin position="83"/>
        <end position="103"/>
    </location>
</feature>
<organism evidence="4 5">
    <name type="scientific">Thalassorhabdus alkalitolerans</name>
    <dbReference type="NCBI Taxonomy" id="2282697"/>
    <lineage>
        <taxon>Bacteria</taxon>
        <taxon>Bacillati</taxon>
        <taxon>Bacillota</taxon>
        <taxon>Bacilli</taxon>
        <taxon>Bacillales</taxon>
        <taxon>Bacillaceae</taxon>
        <taxon>Thalassorhabdus</taxon>
    </lineage>
</organism>
<name>A0ABW0YTE9_9BACI</name>
<evidence type="ECO:0000256" key="1">
    <source>
        <dbReference type="ARBA" id="ARBA00010272"/>
    </source>
</evidence>
<dbReference type="RefSeq" id="WP_054635432.1">
    <property type="nucleotide sequence ID" value="NZ_JBHSOZ010000005.1"/>
</dbReference>
<dbReference type="Proteomes" id="UP001596142">
    <property type="component" value="Unassembled WGS sequence"/>
</dbReference>
<comment type="caution">
    <text evidence="4">The sequence shown here is derived from an EMBL/GenBank/DDBJ whole genome shotgun (WGS) entry which is preliminary data.</text>
</comment>
<evidence type="ECO:0000259" key="3">
    <source>
        <dbReference type="Pfam" id="PF01910"/>
    </source>
</evidence>
<dbReference type="EMBL" id="JBHSOZ010000005">
    <property type="protein sequence ID" value="MFC5713359.1"/>
    <property type="molecule type" value="Genomic_DNA"/>
</dbReference>